<dbReference type="STRING" id="1033810.HLPCO_002610"/>
<feature type="transmembrane region" description="Helical" evidence="7">
    <location>
        <begin position="210"/>
        <end position="229"/>
    </location>
</feature>
<evidence type="ECO:0000256" key="6">
    <source>
        <dbReference type="ARBA" id="ARBA00023136"/>
    </source>
</evidence>
<dbReference type="AlphaFoldDB" id="F7Q0T5"/>
<dbReference type="NCBIfam" id="TIGR01097">
    <property type="entry name" value="PhnE"/>
    <property type="match status" value="1"/>
</dbReference>
<gene>
    <name evidence="9" type="ORF">HLPCO_002610</name>
</gene>
<comment type="subcellular location">
    <subcellularLocation>
        <location evidence="2">Cell envelope</location>
    </subcellularLocation>
    <subcellularLocation>
        <location evidence="7">Cell membrane</location>
        <topology evidence="7">Multi-pass membrane protein</topology>
    </subcellularLocation>
    <subcellularLocation>
        <location evidence="1">Membrane</location>
        <topology evidence="1">Multi-pass membrane protein</topology>
    </subcellularLocation>
</comment>
<dbReference type="PANTHER" id="PTHR30043">
    <property type="entry name" value="PHOSPHONATES TRANSPORT SYSTEM PERMEASE PROTEIN"/>
    <property type="match status" value="1"/>
</dbReference>
<comment type="similarity">
    <text evidence="7">Belongs to the binding-protein-dependent transport system permease family.</text>
</comment>
<feature type="transmembrane region" description="Helical" evidence="7">
    <location>
        <begin position="140"/>
        <end position="162"/>
    </location>
</feature>
<proteinExistence type="inferred from homology"/>
<dbReference type="PANTHER" id="PTHR30043:SF8">
    <property type="entry name" value="ABC TRANSPORTER, PERMEASE PROTEIN CC0363, PUTATIVE-RELATED"/>
    <property type="match status" value="1"/>
</dbReference>
<evidence type="ECO:0000259" key="8">
    <source>
        <dbReference type="PROSITE" id="PS50928"/>
    </source>
</evidence>
<feature type="transmembrane region" description="Helical" evidence="7">
    <location>
        <begin position="78"/>
        <end position="102"/>
    </location>
</feature>
<evidence type="ECO:0000256" key="4">
    <source>
        <dbReference type="ARBA" id="ARBA00022692"/>
    </source>
</evidence>
<evidence type="ECO:0000256" key="1">
    <source>
        <dbReference type="ARBA" id="ARBA00004141"/>
    </source>
</evidence>
<dbReference type="SUPFAM" id="SSF161098">
    <property type="entry name" value="MetI-like"/>
    <property type="match status" value="1"/>
</dbReference>
<feature type="transmembrane region" description="Helical" evidence="7">
    <location>
        <begin position="241"/>
        <end position="259"/>
    </location>
</feature>
<dbReference type="OrthoDB" id="8557224at2"/>
<dbReference type="InterPro" id="IPR035906">
    <property type="entry name" value="MetI-like_sf"/>
</dbReference>
<dbReference type="RefSeq" id="WP_008827209.1">
    <property type="nucleotide sequence ID" value="NZ_AFNU02000012.1"/>
</dbReference>
<evidence type="ECO:0000256" key="7">
    <source>
        <dbReference type="RuleBase" id="RU363032"/>
    </source>
</evidence>
<keyword evidence="3 7" id="KW-0813">Transport</keyword>
<dbReference type="EMBL" id="AFNU02000012">
    <property type="protein sequence ID" value="ERJ11308.1"/>
    <property type="molecule type" value="Genomic_DNA"/>
</dbReference>
<organism evidence="9 10">
    <name type="scientific">Haloplasma contractile SSD-17B</name>
    <dbReference type="NCBI Taxonomy" id="1033810"/>
    <lineage>
        <taxon>Bacteria</taxon>
        <taxon>Bacillati</taxon>
        <taxon>Mycoplasmatota</taxon>
        <taxon>Mollicutes</taxon>
        <taxon>Haloplasmatales</taxon>
        <taxon>Haloplasmataceae</taxon>
        <taxon>Haloplasma</taxon>
    </lineage>
</organism>
<dbReference type="GO" id="GO:0015416">
    <property type="term" value="F:ABC-type phosphonate transporter activity"/>
    <property type="evidence" value="ECO:0007669"/>
    <property type="project" value="InterPro"/>
</dbReference>
<evidence type="ECO:0000256" key="2">
    <source>
        <dbReference type="ARBA" id="ARBA00004196"/>
    </source>
</evidence>
<sequence length="264" mass="29147">MNANLPIKKNKNKSLLIEILVLIILILIYGWSYLSIDINWNRVFSEWTINNFKNVIPRFFEPDTTIIPDIKTKLLETLYIAFAGSLTAAVLAIPFGFISAVNITNSTAAVLGKWLLAAIRAFPNVILAILFVAAVGPTPLAGALAISIHSIGMLGKLYAEIIESIDMKVLESLEASGANKVQIFFYGIMPQVLPEFISFAIYRFEINVRASSILGLVGAGGIGTMIYFAKMNRNWEEVGMILISIIILVTIIDYTSAYIRKKLV</sequence>
<reference evidence="9 10" key="2">
    <citation type="journal article" date="2013" name="PLoS ONE">
        <title>INDIGO - INtegrated Data Warehouse of MIcrobial GenOmes with Examples from the Red Sea Extremophiles.</title>
        <authorList>
            <person name="Alam I."/>
            <person name="Antunes A."/>
            <person name="Kamau A.A."/>
            <person name="Ba Alawi W."/>
            <person name="Kalkatawi M."/>
            <person name="Stingl U."/>
            <person name="Bajic V.B."/>
        </authorList>
    </citation>
    <scope>NUCLEOTIDE SEQUENCE [LARGE SCALE GENOMIC DNA]</scope>
    <source>
        <strain evidence="9 10">SSD-17B</strain>
    </source>
</reference>
<keyword evidence="10" id="KW-1185">Reference proteome</keyword>
<feature type="transmembrane region" description="Helical" evidence="7">
    <location>
        <begin position="114"/>
        <end position="134"/>
    </location>
</feature>
<evidence type="ECO:0000256" key="3">
    <source>
        <dbReference type="ARBA" id="ARBA00022448"/>
    </source>
</evidence>
<protein>
    <submittedName>
        <fullName evidence="9">Phosphonate ABC transporter permease protein</fullName>
    </submittedName>
</protein>
<accession>F7Q0T5</accession>
<feature type="transmembrane region" description="Helical" evidence="7">
    <location>
        <begin position="15"/>
        <end position="34"/>
    </location>
</feature>
<keyword evidence="5 7" id="KW-1133">Transmembrane helix</keyword>
<keyword evidence="4 7" id="KW-0812">Transmembrane</keyword>
<evidence type="ECO:0000313" key="9">
    <source>
        <dbReference type="EMBL" id="ERJ11308.1"/>
    </source>
</evidence>
<evidence type="ECO:0000256" key="5">
    <source>
        <dbReference type="ARBA" id="ARBA00022989"/>
    </source>
</evidence>
<keyword evidence="6 7" id="KW-0472">Membrane</keyword>
<dbReference type="Proteomes" id="UP000005707">
    <property type="component" value="Unassembled WGS sequence"/>
</dbReference>
<dbReference type="eggNOG" id="COG3639">
    <property type="taxonomic scope" value="Bacteria"/>
</dbReference>
<dbReference type="PROSITE" id="PS50928">
    <property type="entry name" value="ABC_TM1"/>
    <property type="match status" value="1"/>
</dbReference>
<dbReference type="GO" id="GO:0030313">
    <property type="term" value="C:cell envelope"/>
    <property type="evidence" value="ECO:0007669"/>
    <property type="project" value="UniProtKB-SubCell"/>
</dbReference>
<dbReference type="InterPro" id="IPR005769">
    <property type="entry name" value="PhnE/PtxC"/>
</dbReference>
<comment type="caution">
    <text evidence="9">The sequence shown here is derived from an EMBL/GenBank/DDBJ whole genome shotgun (WGS) entry which is preliminary data.</text>
</comment>
<dbReference type="InterPro" id="IPR000515">
    <property type="entry name" value="MetI-like"/>
</dbReference>
<dbReference type="InParanoid" id="F7Q0T5"/>
<dbReference type="Gene3D" id="1.10.3720.10">
    <property type="entry name" value="MetI-like"/>
    <property type="match status" value="1"/>
</dbReference>
<dbReference type="Pfam" id="PF00528">
    <property type="entry name" value="BPD_transp_1"/>
    <property type="match status" value="1"/>
</dbReference>
<reference evidence="9 10" key="1">
    <citation type="journal article" date="2011" name="J. Bacteriol.">
        <title>Genome sequence of Haloplasma contractile, an unusual contractile bacterium from a deep-sea anoxic brine lake.</title>
        <authorList>
            <person name="Antunes A."/>
            <person name="Alam I."/>
            <person name="El Dorry H."/>
            <person name="Siam R."/>
            <person name="Robertson A."/>
            <person name="Bajic V.B."/>
            <person name="Stingl U."/>
        </authorList>
    </citation>
    <scope>NUCLEOTIDE SEQUENCE [LARGE SCALE GENOMIC DNA]</scope>
    <source>
        <strain evidence="9 10">SSD-17B</strain>
    </source>
</reference>
<feature type="domain" description="ABC transmembrane type-1" evidence="8">
    <location>
        <begin position="74"/>
        <end position="256"/>
    </location>
</feature>
<name>F7Q0T5_9MOLU</name>
<dbReference type="CDD" id="cd06261">
    <property type="entry name" value="TM_PBP2"/>
    <property type="match status" value="1"/>
</dbReference>
<dbReference type="GO" id="GO:0005886">
    <property type="term" value="C:plasma membrane"/>
    <property type="evidence" value="ECO:0007669"/>
    <property type="project" value="UniProtKB-SubCell"/>
</dbReference>
<evidence type="ECO:0000313" key="10">
    <source>
        <dbReference type="Proteomes" id="UP000005707"/>
    </source>
</evidence>